<evidence type="ECO:0000256" key="1">
    <source>
        <dbReference type="SAM" id="Coils"/>
    </source>
</evidence>
<sequence length="438" mass="48981">MVLRLRGGPGGGSKKSAYFDSSAAQTEDDEDFESLNLTQMAGLSEHVVYNISVPVSIASKESAVLPISSAVVDGSRVLVYDPKVNEVNATRSIHLRNTTGLVLAPGKISVLEGGRFVAQNEFTPMLPDDEALISYGEDSTVGVTVKHPKELQHDEVDGIEIEYSSLHPTLPINIKLSHKKIRTTVYTIKNNSLDREVKKFYIDHTASTAHGGFEITTSDKCIKSVTGFNRYELSLAPNEQVEFEVAEEAFHMENLAQWSVSSFLAESAPTLLQQNTITAEQIHHITEMVKQRWLGNVRDTIQKIQSQATQVTSKMLEGWRNCSPHLDLPPDLWGKMEEAIAHRESMAELERQIQVHSDHIEDVHNNQDRLRKNITSLEKVSNSSLVARYLADLDREEDDLLQTRSAIESKQEECVQLENKAKKLISQILETLNTIVLE</sequence>
<name>A0A7S2Y101_9STRA</name>
<keyword evidence="1" id="KW-0175">Coiled coil</keyword>
<organism evidence="3">
    <name type="scientific">Fibrocapsa japonica</name>
    <dbReference type="NCBI Taxonomy" id="94617"/>
    <lineage>
        <taxon>Eukaryota</taxon>
        <taxon>Sar</taxon>
        <taxon>Stramenopiles</taxon>
        <taxon>Ochrophyta</taxon>
        <taxon>Raphidophyceae</taxon>
        <taxon>Chattonellales</taxon>
        <taxon>Chattonellaceae</taxon>
        <taxon>Fibrocapsa</taxon>
    </lineage>
</organism>
<protein>
    <submittedName>
        <fullName evidence="3">Uncharacterized protein</fullName>
    </submittedName>
</protein>
<feature type="region of interest" description="Disordered" evidence="2">
    <location>
        <begin position="1"/>
        <end position="22"/>
    </location>
</feature>
<evidence type="ECO:0000256" key="2">
    <source>
        <dbReference type="SAM" id="MobiDB-lite"/>
    </source>
</evidence>
<evidence type="ECO:0000313" key="3">
    <source>
        <dbReference type="EMBL" id="CAD9863112.1"/>
    </source>
</evidence>
<accession>A0A7S2Y101</accession>
<reference evidence="3" key="1">
    <citation type="submission" date="2021-01" db="EMBL/GenBank/DDBJ databases">
        <authorList>
            <person name="Corre E."/>
            <person name="Pelletier E."/>
            <person name="Niang G."/>
            <person name="Scheremetjew M."/>
            <person name="Finn R."/>
            <person name="Kale V."/>
            <person name="Holt S."/>
            <person name="Cochrane G."/>
            <person name="Meng A."/>
            <person name="Brown T."/>
            <person name="Cohen L."/>
        </authorList>
    </citation>
    <scope>NUCLEOTIDE SEQUENCE</scope>
    <source>
        <strain evidence="3">CCMP1661</strain>
    </source>
</reference>
<proteinExistence type="predicted"/>
<feature type="coiled-coil region" evidence="1">
    <location>
        <begin position="346"/>
        <end position="427"/>
    </location>
</feature>
<dbReference type="AlphaFoldDB" id="A0A7S2Y101"/>
<dbReference type="EMBL" id="HBHR01011671">
    <property type="protein sequence ID" value="CAD9863112.1"/>
    <property type="molecule type" value="Transcribed_RNA"/>
</dbReference>
<gene>
    <name evidence="3" type="ORF">FJAP1339_LOCUS5645</name>
</gene>